<evidence type="ECO:0000313" key="10">
    <source>
        <dbReference type="EMBL" id="PRW57587.1"/>
    </source>
</evidence>
<evidence type="ECO:0000256" key="7">
    <source>
        <dbReference type="SAM" id="MobiDB-lite"/>
    </source>
</evidence>
<keyword evidence="2" id="KW-0813">Transport</keyword>
<dbReference type="STRING" id="3076.A0A2P6TU36"/>
<dbReference type="PROSITE" id="PS50928">
    <property type="entry name" value="ABC_TM1"/>
    <property type="match status" value="1"/>
</dbReference>
<evidence type="ECO:0000256" key="6">
    <source>
        <dbReference type="ARBA" id="ARBA00023136"/>
    </source>
</evidence>
<dbReference type="InterPro" id="IPR000515">
    <property type="entry name" value="MetI-like"/>
</dbReference>
<keyword evidence="11" id="KW-1185">Reference proteome</keyword>
<dbReference type="EMBL" id="LHPG02000006">
    <property type="protein sequence ID" value="PRW57587.1"/>
    <property type="molecule type" value="Genomic_DNA"/>
</dbReference>
<keyword evidence="3 8" id="KW-0812">Transmembrane</keyword>
<dbReference type="Pfam" id="PF00528">
    <property type="entry name" value="BPD_transp_1"/>
    <property type="match status" value="1"/>
</dbReference>
<feature type="transmembrane region" description="Helical" evidence="8">
    <location>
        <begin position="271"/>
        <end position="289"/>
    </location>
</feature>
<feature type="transmembrane region" description="Helical" evidence="8">
    <location>
        <begin position="163"/>
        <end position="183"/>
    </location>
</feature>
<dbReference type="GO" id="GO:0015419">
    <property type="term" value="F:ABC-type sulfate transporter activity"/>
    <property type="evidence" value="ECO:0007669"/>
    <property type="project" value="InterPro"/>
</dbReference>
<dbReference type="PANTHER" id="PTHR30406">
    <property type="entry name" value="SULFATE TRANSPORT SYSTEM PERMEASE PROTEIN"/>
    <property type="match status" value="1"/>
</dbReference>
<comment type="subcellular location">
    <subcellularLocation>
        <location evidence="1">Plastid membrane</location>
        <topology evidence="1">Multi-pass membrane protein</topology>
    </subcellularLocation>
</comment>
<dbReference type="SUPFAM" id="SSF161098">
    <property type="entry name" value="MetI-like"/>
    <property type="match status" value="1"/>
</dbReference>
<protein>
    <submittedName>
        <fullName evidence="10">Sulfate ABC transporter permease subunit</fullName>
    </submittedName>
</protein>
<gene>
    <name evidence="10" type="ORF">C2E21_3683</name>
</gene>
<feature type="transmembrane region" description="Helical" evidence="8">
    <location>
        <begin position="86"/>
        <end position="109"/>
    </location>
</feature>
<dbReference type="GO" id="GO:0005886">
    <property type="term" value="C:plasma membrane"/>
    <property type="evidence" value="ECO:0007669"/>
    <property type="project" value="InterPro"/>
</dbReference>
<dbReference type="GO" id="GO:0042170">
    <property type="term" value="C:plastid membrane"/>
    <property type="evidence" value="ECO:0007669"/>
    <property type="project" value="UniProtKB-SubCell"/>
</dbReference>
<dbReference type="Gene3D" id="1.10.3720.10">
    <property type="entry name" value="MetI-like"/>
    <property type="match status" value="1"/>
</dbReference>
<proteinExistence type="predicted"/>
<evidence type="ECO:0000256" key="2">
    <source>
        <dbReference type="ARBA" id="ARBA00022448"/>
    </source>
</evidence>
<dbReference type="Proteomes" id="UP000239899">
    <property type="component" value="Unassembled WGS sequence"/>
</dbReference>
<reference evidence="10 11" key="1">
    <citation type="journal article" date="2018" name="Plant J.">
        <title>Genome sequences of Chlorella sorokiniana UTEX 1602 and Micractinium conductrix SAG 241.80: implications to maltose excretion by a green alga.</title>
        <authorList>
            <person name="Arriola M.B."/>
            <person name="Velmurugan N."/>
            <person name="Zhang Y."/>
            <person name="Plunkett M.H."/>
            <person name="Hondzo H."/>
            <person name="Barney B.M."/>
        </authorList>
    </citation>
    <scope>NUCLEOTIDE SEQUENCE [LARGE SCALE GENOMIC DNA]</scope>
    <source>
        <strain evidence="11">UTEX 1602</strain>
    </source>
</reference>
<dbReference type="NCBIfam" id="TIGR00969">
    <property type="entry name" value="3a0106s02"/>
    <property type="match status" value="1"/>
</dbReference>
<evidence type="ECO:0000256" key="1">
    <source>
        <dbReference type="ARBA" id="ARBA00004446"/>
    </source>
</evidence>
<evidence type="ECO:0000256" key="5">
    <source>
        <dbReference type="ARBA" id="ARBA00023032"/>
    </source>
</evidence>
<name>A0A2P6TU36_CHLSO</name>
<dbReference type="NCBIfam" id="TIGR02140">
    <property type="entry name" value="permease_CysW"/>
    <property type="match status" value="1"/>
</dbReference>
<dbReference type="AlphaFoldDB" id="A0A2P6TU36"/>
<dbReference type="CDD" id="cd06261">
    <property type="entry name" value="TM_PBP2"/>
    <property type="match status" value="1"/>
</dbReference>
<keyword evidence="5" id="KW-0764">Sulfate transport</keyword>
<evidence type="ECO:0000256" key="4">
    <source>
        <dbReference type="ARBA" id="ARBA00022989"/>
    </source>
</evidence>
<evidence type="ECO:0000256" key="8">
    <source>
        <dbReference type="SAM" id="Phobius"/>
    </source>
</evidence>
<dbReference type="OrthoDB" id="565519at2759"/>
<evidence type="ECO:0000256" key="3">
    <source>
        <dbReference type="ARBA" id="ARBA00022692"/>
    </source>
</evidence>
<comment type="caution">
    <text evidence="10">The sequence shown here is derived from an EMBL/GenBank/DDBJ whole genome shotgun (WGS) entry which is preliminary data.</text>
</comment>
<organism evidence="10 11">
    <name type="scientific">Chlorella sorokiniana</name>
    <name type="common">Freshwater green alga</name>
    <dbReference type="NCBI Taxonomy" id="3076"/>
    <lineage>
        <taxon>Eukaryota</taxon>
        <taxon>Viridiplantae</taxon>
        <taxon>Chlorophyta</taxon>
        <taxon>core chlorophytes</taxon>
        <taxon>Trebouxiophyceae</taxon>
        <taxon>Chlorellales</taxon>
        <taxon>Chlorellaceae</taxon>
        <taxon>Chlorella clade</taxon>
        <taxon>Chlorella</taxon>
    </lineage>
</organism>
<feature type="transmembrane region" description="Helical" evidence="8">
    <location>
        <begin position="121"/>
        <end position="143"/>
    </location>
</feature>
<evidence type="ECO:0000313" key="11">
    <source>
        <dbReference type="Proteomes" id="UP000239899"/>
    </source>
</evidence>
<sequence>MPQQQRPGQRGQLQIVAGGGGGGLGHGSGGGQPVETLGQRALVGVAVTYMAMIVIIPFFSVFVEAFRNGLGPFVETLQEPDFQTAVKMTLALTAVATPINALFGIRAALFLARNDFPGKPLAISILDLPFSISPVITGMMFVLLYGRNGLFAPLIAHGVLPPIVFAFPGMALATLFVTMPFVVRELLPILEQMDMAEEEAARSLGANDFQVFMNVTLPNIRWGLLYGLILTNARAMGEFGAVAVISGNIIGQTQTLTLFVESSYKEYNSEAAFAAAVLLSFLALFTLLVKDRLEGQLAAGQQEGQAVPAQQQGAPGPFVVTQQAPQVVLTAGGQPLLPLGGSGGSGLPLAGSGSSINAAFLQQYYATLGGSVFSGLQLPGSGGSGIPLGGSGGSGIPLAGGGGSGLPLAGAFSLQEQQIALGAGAWPENGGATGFASSLSLPILPAGGGYSTGPAAMQQGPATTATAATKGPKARKARPYVRPDQVQAEKKKKADVQAYCRQLEQQLGRARAELEKLQQENKALQTKAVVLNRHTSFRRSAAAIAQELTSLATTGATDWSQASSQQRALDAAEKGLPGPEALEQLRGMSLEQAVQFYNSLVSQVRELLQRMDHGPDSDSAREQLEEMFSLETEKGGTFGYLQVVNPEVFAELMQAKLDPSSPVDRREPAHWRSVLASMALTHDQEAELILLLQWHLKQAEQIVQRKSQVMQQLAAELSNGLLSLELSSTGSGELSAALSGGTALSDEVEVEWPSPEGTLPAQAELDRLIQLEYWQKYDFTGCVRKLLPARQQALCMVASYPFYPDQRQLEGAIKDKAGQLWEQLQRAA</sequence>
<dbReference type="InterPro" id="IPR005667">
    <property type="entry name" value="Sulph_transpt2"/>
</dbReference>
<feature type="transmembrane region" description="Helical" evidence="8">
    <location>
        <begin position="41"/>
        <end position="66"/>
    </location>
</feature>
<dbReference type="InterPro" id="IPR011866">
    <property type="entry name" value="CysW_permease"/>
</dbReference>
<keyword evidence="4 8" id="KW-1133">Transmembrane helix</keyword>
<feature type="domain" description="ABC transmembrane type-1" evidence="9">
    <location>
        <begin position="86"/>
        <end position="290"/>
    </location>
</feature>
<accession>A0A2P6TU36</accession>
<dbReference type="InterPro" id="IPR035906">
    <property type="entry name" value="MetI-like_sf"/>
</dbReference>
<feature type="region of interest" description="Disordered" evidence="7">
    <location>
        <begin position="465"/>
        <end position="488"/>
    </location>
</feature>
<evidence type="ECO:0000259" key="9">
    <source>
        <dbReference type="PROSITE" id="PS50928"/>
    </source>
</evidence>
<dbReference type="PANTHER" id="PTHR30406:SF1">
    <property type="entry name" value="SULFATE TRANSPORT SYSTEM PERMEASE PROTEIN CYSW"/>
    <property type="match status" value="1"/>
</dbReference>
<keyword evidence="6 8" id="KW-0472">Membrane</keyword>